<dbReference type="CDD" id="cd04300">
    <property type="entry name" value="GT35_Glycogen_Phosphorylase"/>
    <property type="match status" value="1"/>
</dbReference>
<comment type="caution">
    <text evidence="12">The sequence shown here is derived from an EMBL/GenBank/DDBJ whole genome shotgun (WGS) entry which is preliminary data.</text>
</comment>
<evidence type="ECO:0000256" key="2">
    <source>
        <dbReference type="ARBA" id="ARBA00001933"/>
    </source>
</evidence>
<evidence type="ECO:0000256" key="3">
    <source>
        <dbReference type="ARBA" id="ARBA00006047"/>
    </source>
</evidence>
<dbReference type="RefSeq" id="WP_223157933.1">
    <property type="nucleotide sequence ID" value="NZ_JACHGR010000011.1"/>
</dbReference>
<evidence type="ECO:0000313" key="13">
    <source>
        <dbReference type="Proteomes" id="UP000585721"/>
    </source>
</evidence>
<dbReference type="GO" id="GO:0005980">
    <property type="term" value="P:glycogen catabolic process"/>
    <property type="evidence" value="ECO:0007669"/>
    <property type="project" value="TreeGrafter"/>
</dbReference>
<dbReference type="GO" id="GO:0005737">
    <property type="term" value="C:cytoplasm"/>
    <property type="evidence" value="ECO:0007669"/>
    <property type="project" value="TreeGrafter"/>
</dbReference>
<sequence length="811" mass="92146">MTSKKPMKKPALFSAAEFDAALSRQWQRLGLQSAREMTPYQWWLAVSAAVNEQVAARRAEGQLRAATGAERHVNYLSLEFLVGRLTLNNLISLDCADVVREVVSKYGRELNDLLEQEVDPGLGNGGLGRLAACFLDSMAAVDQPATGYGLSYQYGLFRQSFRNGEQQEAPDDWHSEHYPWLTRHVGLTLPVGFGGEVCTDDQDRQYWVPALTIQGEAHDLPILGYHNQVVQTLRLWHASHPTPLDLQQFNDGDYLQSVEAGVTASKLSKVLYPSDNHQPGKELRLMQQYFHCACSIADILHRHLAAGRSLLSLPDYEVIQLNDTHPTIAIPELMRVLLDDHQMCWEDAWSICTRLFAYTNHTLLPEALECWPQDLVATLLPRHYYIIDEIDRRFMAQARQQWPDDDQIDEKVAVIYDGSIRMANLCVVTCFAVNGVAQLHSDLVKSDLFPEYNELWPQKFHNVTNGITPRRWLKQCNPQLAELLDETLKVDWARDLDTLRDLEPFAAKADFRRRYRDIKLANKQRLADYVWQTQGIKLDPHAIFDVQIKRLHEYKRQHLNLLQIIARYQQLRAQPNLAVPPRVFLFAAKAAPGYHLAKNIILAINKVAECINNDPFVNDKLKVVFLPDYRVTLAELLIPAADVSEQISTAGKEASGTGNMKLAMNGALTVGTLDGANVEISEQVSRDNLFIFGHTVDQVKTLLAAGYNPYDYVLQSPRLKAALDELMSGYYTPDNPQALQPLWHSLLEGGDPYLVLADFDAYWEAQQQVDALYQQPEAWLRRCILNTARTGMFSSDRSIRDYQRQIWQPAV</sequence>
<dbReference type="EMBL" id="JACHGR010000011">
    <property type="protein sequence ID" value="MBB6056927.1"/>
    <property type="molecule type" value="Genomic_DNA"/>
</dbReference>
<dbReference type="PIRSF" id="PIRSF000460">
    <property type="entry name" value="Pprylas_GlgP"/>
    <property type="match status" value="1"/>
</dbReference>
<keyword evidence="5 11" id="KW-0328">Glycosyltransferase</keyword>
<dbReference type="GO" id="GO:0008184">
    <property type="term" value="F:glycogen phosphorylase activity"/>
    <property type="evidence" value="ECO:0007669"/>
    <property type="project" value="InterPro"/>
</dbReference>
<dbReference type="NCBIfam" id="TIGR02093">
    <property type="entry name" value="P_ylase"/>
    <property type="match status" value="1"/>
</dbReference>
<evidence type="ECO:0000256" key="5">
    <source>
        <dbReference type="ARBA" id="ARBA00022676"/>
    </source>
</evidence>
<dbReference type="Pfam" id="PF00343">
    <property type="entry name" value="Phosphorylase"/>
    <property type="match status" value="1"/>
</dbReference>
<dbReference type="PANTHER" id="PTHR11468">
    <property type="entry name" value="GLYCOGEN PHOSPHORYLASE"/>
    <property type="match status" value="1"/>
</dbReference>
<reference evidence="12 13" key="1">
    <citation type="submission" date="2020-08" db="EMBL/GenBank/DDBJ databases">
        <title>Genomic Encyclopedia of Type Strains, Phase IV (KMG-IV): sequencing the most valuable type-strain genomes for metagenomic binning, comparative biology and taxonomic classification.</title>
        <authorList>
            <person name="Goeker M."/>
        </authorList>
    </citation>
    <scope>NUCLEOTIDE SEQUENCE [LARGE SCALE GENOMIC DNA]</scope>
    <source>
        <strain evidence="12 13">DSM 22975</strain>
    </source>
</reference>
<feature type="modified residue" description="N6-(pyridoxal phosphate)lysine" evidence="10">
    <location>
        <position position="661"/>
    </location>
</feature>
<comment type="function">
    <text evidence="11">Allosteric enzyme that catalyzes the rate-limiting step in glycogen catabolism, the phosphorolytic cleavage of glycogen to produce glucose-1-phosphate, and plays a central role in maintaining cellular and organismal glucose homeostasis.</text>
</comment>
<dbReference type="NCBIfam" id="NF011561">
    <property type="entry name" value="PRK14985.1"/>
    <property type="match status" value="1"/>
</dbReference>
<dbReference type="PANTHER" id="PTHR11468:SF25">
    <property type="entry name" value="MALTODEXTRIN PHOSPHORYLASE"/>
    <property type="match status" value="1"/>
</dbReference>
<evidence type="ECO:0000256" key="7">
    <source>
        <dbReference type="ARBA" id="ARBA00022898"/>
    </source>
</evidence>
<keyword evidence="4" id="KW-0021">Allosteric enzyme</keyword>
<evidence type="ECO:0000256" key="11">
    <source>
        <dbReference type="RuleBase" id="RU000587"/>
    </source>
</evidence>
<dbReference type="InterPro" id="IPR000811">
    <property type="entry name" value="Glyco_trans_35"/>
</dbReference>
<comment type="catalytic activity">
    <reaction evidence="1 11">
        <text>[(1-&gt;4)-alpha-D-glucosyl](n) + phosphate = [(1-&gt;4)-alpha-D-glucosyl](n-1) + alpha-D-glucose 1-phosphate</text>
        <dbReference type="Rhea" id="RHEA:41732"/>
        <dbReference type="Rhea" id="RHEA-COMP:9584"/>
        <dbReference type="Rhea" id="RHEA-COMP:9586"/>
        <dbReference type="ChEBI" id="CHEBI:15444"/>
        <dbReference type="ChEBI" id="CHEBI:43474"/>
        <dbReference type="ChEBI" id="CHEBI:58601"/>
        <dbReference type="EC" id="2.4.1.1"/>
    </reaction>
</comment>
<dbReference type="SUPFAM" id="SSF53756">
    <property type="entry name" value="UDP-Glycosyltransferase/glycogen phosphorylase"/>
    <property type="match status" value="1"/>
</dbReference>
<gene>
    <name evidence="12" type="ORF">HNR75_002874</name>
</gene>
<evidence type="ECO:0000256" key="8">
    <source>
        <dbReference type="ARBA" id="ARBA00023277"/>
    </source>
</evidence>
<proteinExistence type="inferred from homology"/>
<protein>
    <recommendedName>
        <fullName evidence="11">Alpha-1,4 glucan phosphorylase</fullName>
        <ecNumber evidence="11">2.4.1.1</ecNumber>
    </recommendedName>
</protein>
<accession>A0A841GH72</accession>
<dbReference type="InterPro" id="IPR035090">
    <property type="entry name" value="Pyridoxal_P_attach_site"/>
</dbReference>
<evidence type="ECO:0000256" key="9">
    <source>
        <dbReference type="ARBA" id="ARBA00025174"/>
    </source>
</evidence>
<name>A0A841GH72_9GAMM</name>
<dbReference type="FunFam" id="3.40.50.2000:FF:000003">
    <property type="entry name" value="Alpha-1,4 glucan phosphorylase"/>
    <property type="match status" value="1"/>
</dbReference>
<dbReference type="Gene3D" id="3.40.50.2000">
    <property type="entry name" value="Glycogen Phosphorylase B"/>
    <property type="match status" value="2"/>
</dbReference>
<comment type="similarity">
    <text evidence="3 11">Belongs to the glycogen phosphorylase family.</text>
</comment>
<dbReference type="EC" id="2.4.1.1" evidence="11"/>
<dbReference type="Proteomes" id="UP000585721">
    <property type="component" value="Unassembled WGS sequence"/>
</dbReference>
<evidence type="ECO:0000256" key="4">
    <source>
        <dbReference type="ARBA" id="ARBA00022533"/>
    </source>
</evidence>
<dbReference type="InterPro" id="IPR011833">
    <property type="entry name" value="Glycg_phsphrylas"/>
</dbReference>
<dbReference type="AlphaFoldDB" id="A0A841GH72"/>
<evidence type="ECO:0000256" key="6">
    <source>
        <dbReference type="ARBA" id="ARBA00022679"/>
    </source>
</evidence>
<evidence type="ECO:0000313" key="12">
    <source>
        <dbReference type="EMBL" id="MBB6056927.1"/>
    </source>
</evidence>
<comment type="function">
    <text evidence="9">Phosphorylase is an important allosteric enzyme in carbohydrate metabolism. Enzymes from different sources differ in their regulatory mechanisms and in their natural substrates. However, all known phosphorylases share catalytic and structural properties.</text>
</comment>
<dbReference type="GO" id="GO:0030170">
    <property type="term" value="F:pyridoxal phosphate binding"/>
    <property type="evidence" value="ECO:0007669"/>
    <property type="project" value="InterPro"/>
</dbReference>
<keyword evidence="7 10" id="KW-0663">Pyridoxal phosphate</keyword>
<keyword evidence="8 11" id="KW-0119">Carbohydrate metabolism</keyword>
<organism evidence="12 13">
    <name type="scientific">Tolumonas osonensis</name>
    <dbReference type="NCBI Taxonomy" id="675874"/>
    <lineage>
        <taxon>Bacteria</taxon>
        <taxon>Pseudomonadati</taxon>
        <taxon>Pseudomonadota</taxon>
        <taxon>Gammaproteobacteria</taxon>
        <taxon>Aeromonadales</taxon>
        <taxon>Aeromonadaceae</taxon>
        <taxon>Tolumonas</taxon>
    </lineage>
</organism>
<dbReference type="PROSITE" id="PS00102">
    <property type="entry name" value="PHOSPHORYLASE"/>
    <property type="match status" value="1"/>
</dbReference>
<comment type="cofactor">
    <cofactor evidence="2 11">
        <name>pyridoxal 5'-phosphate</name>
        <dbReference type="ChEBI" id="CHEBI:597326"/>
    </cofactor>
</comment>
<evidence type="ECO:0000256" key="1">
    <source>
        <dbReference type="ARBA" id="ARBA00001275"/>
    </source>
</evidence>
<keyword evidence="6 11" id="KW-0808">Transferase</keyword>
<evidence type="ECO:0000256" key="10">
    <source>
        <dbReference type="PIRSR" id="PIRSR000460-1"/>
    </source>
</evidence>
<keyword evidence="13" id="KW-1185">Reference proteome</keyword>